<sequence length="220" mass="23548">MGLDKAYTTVRCQILSVDPLPKLRRAYAIAVQEEKQRAVVTNHTPLIEATALLTKGSESRPKKNGNGDRSQFPPCAQPGKPSNKQIRPQGNNRVDGIASSASSDAALATTMNGIGSPILGLTPTQHQQLLALLGSHVASPGIPSANVAATNFSSKMEDEWVIDTRATNHITYNIDSLSDAINWPDILPVQIPNGEKTAVHALGQIALGKRLTLETYHRGC</sequence>
<dbReference type="EMBL" id="CM047910">
    <property type="protein sequence ID" value="KAJ0075671.1"/>
    <property type="molecule type" value="Genomic_DNA"/>
</dbReference>
<accession>A0ACC0ZRH1</accession>
<protein>
    <submittedName>
        <fullName evidence="1">Uncharacterized protein</fullName>
    </submittedName>
</protein>
<evidence type="ECO:0000313" key="2">
    <source>
        <dbReference type="Proteomes" id="UP001164250"/>
    </source>
</evidence>
<proteinExistence type="predicted"/>
<gene>
    <name evidence="1" type="ORF">Patl1_34932</name>
</gene>
<reference evidence="2" key="1">
    <citation type="journal article" date="2023" name="G3 (Bethesda)">
        <title>Genome assembly and association tests identify interacting loci associated with vigor, precocity, and sex in interspecific pistachio rootstocks.</title>
        <authorList>
            <person name="Palmer W."/>
            <person name="Jacygrad E."/>
            <person name="Sagayaradj S."/>
            <person name="Cavanaugh K."/>
            <person name="Han R."/>
            <person name="Bertier L."/>
            <person name="Beede B."/>
            <person name="Kafkas S."/>
            <person name="Golino D."/>
            <person name="Preece J."/>
            <person name="Michelmore R."/>
        </authorList>
    </citation>
    <scope>NUCLEOTIDE SEQUENCE [LARGE SCALE GENOMIC DNA]</scope>
</reference>
<organism evidence="1 2">
    <name type="scientific">Pistacia atlantica</name>
    <dbReference type="NCBI Taxonomy" id="434234"/>
    <lineage>
        <taxon>Eukaryota</taxon>
        <taxon>Viridiplantae</taxon>
        <taxon>Streptophyta</taxon>
        <taxon>Embryophyta</taxon>
        <taxon>Tracheophyta</taxon>
        <taxon>Spermatophyta</taxon>
        <taxon>Magnoliopsida</taxon>
        <taxon>eudicotyledons</taxon>
        <taxon>Gunneridae</taxon>
        <taxon>Pentapetalae</taxon>
        <taxon>rosids</taxon>
        <taxon>malvids</taxon>
        <taxon>Sapindales</taxon>
        <taxon>Anacardiaceae</taxon>
        <taxon>Pistacia</taxon>
    </lineage>
</organism>
<dbReference type="Proteomes" id="UP001164250">
    <property type="component" value="Chromosome 15"/>
</dbReference>
<name>A0ACC0ZRH1_9ROSI</name>
<evidence type="ECO:0000313" key="1">
    <source>
        <dbReference type="EMBL" id="KAJ0075671.1"/>
    </source>
</evidence>
<keyword evidence="2" id="KW-1185">Reference proteome</keyword>
<comment type="caution">
    <text evidence="1">The sequence shown here is derived from an EMBL/GenBank/DDBJ whole genome shotgun (WGS) entry which is preliminary data.</text>
</comment>